<evidence type="ECO:0000256" key="1">
    <source>
        <dbReference type="SAM" id="Coils"/>
    </source>
</evidence>
<sequence>MCCQYCVSESHQYCQVQPLQQVGAKKVEDDLRNLTLEFQAIENFLLKMKSKIGDQRKQCLEEISQVRNNLQNQLENLEKKIKENISRDYEKLKSETEDTIEQIGNEKMKVQLLANKLTGLKRKGTDEQFLCTVTSTQKELRAIRRSLAEVRESRALLEKNMSVHINPTLASFNETIDSFGEVVIKSSRSIMSYSKPLGFRRTQEAVRSETNIYLKKCDTLKFPRVMRITGCARLPDGKHVFVDSHKKR</sequence>
<organism evidence="2 3">
    <name type="scientific">Mytilus galloprovincialis</name>
    <name type="common">Mediterranean mussel</name>
    <dbReference type="NCBI Taxonomy" id="29158"/>
    <lineage>
        <taxon>Eukaryota</taxon>
        <taxon>Metazoa</taxon>
        <taxon>Spiralia</taxon>
        <taxon>Lophotrochozoa</taxon>
        <taxon>Mollusca</taxon>
        <taxon>Bivalvia</taxon>
        <taxon>Autobranchia</taxon>
        <taxon>Pteriomorphia</taxon>
        <taxon>Mytilida</taxon>
        <taxon>Mytiloidea</taxon>
        <taxon>Mytilidae</taxon>
        <taxon>Mytilinae</taxon>
        <taxon>Mytilus</taxon>
    </lineage>
</organism>
<dbReference type="Proteomes" id="UP000596742">
    <property type="component" value="Unassembled WGS sequence"/>
</dbReference>
<protein>
    <submittedName>
        <fullName evidence="2">Uncharacterized protein</fullName>
    </submittedName>
</protein>
<evidence type="ECO:0000313" key="3">
    <source>
        <dbReference type="Proteomes" id="UP000596742"/>
    </source>
</evidence>
<reference evidence="2" key="1">
    <citation type="submission" date="2018-11" db="EMBL/GenBank/DDBJ databases">
        <authorList>
            <person name="Alioto T."/>
            <person name="Alioto T."/>
        </authorList>
    </citation>
    <scope>NUCLEOTIDE SEQUENCE</scope>
</reference>
<dbReference type="EMBL" id="UYJE01000682">
    <property type="protein sequence ID" value="VDH95330.1"/>
    <property type="molecule type" value="Genomic_DNA"/>
</dbReference>
<dbReference type="AlphaFoldDB" id="A0A8B6BV18"/>
<accession>A0A8B6BV18</accession>
<dbReference type="OrthoDB" id="6079461at2759"/>
<feature type="coiled-coil region" evidence="1">
    <location>
        <begin position="56"/>
        <end position="102"/>
    </location>
</feature>
<keyword evidence="1" id="KW-0175">Coiled coil</keyword>
<evidence type="ECO:0000313" key="2">
    <source>
        <dbReference type="EMBL" id="VDH95330.1"/>
    </source>
</evidence>
<keyword evidence="3" id="KW-1185">Reference proteome</keyword>
<comment type="caution">
    <text evidence="2">The sequence shown here is derived from an EMBL/GenBank/DDBJ whole genome shotgun (WGS) entry which is preliminary data.</text>
</comment>
<proteinExistence type="predicted"/>
<name>A0A8B6BV18_MYTGA</name>
<gene>
    <name evidence="2" type="ORF">MGAL_10B068550</name>
</gene>